<evidence type="ECO:0000313" key="1">
    <source>
        <dbReference type="EMBL" id="ACI12156.1"/>
    </source>
</evidence>
<gene>
    <name evidence="1" type="ordered locus">KPK_A0242</name>
</gene>
<sequence>MLKEMVYCMRRAVEWPVIAGSAGQEQRISTLRDNPHTG</sequence>
<organism evidence="1 2">
    <name type="scientific">Klebsiella variicola (strain 342)</name>
    <name type="common">Klebsiella pneumoniae</name>
    <dbReference type="NCBI Taxonomy" id="507522"/>
    <lineage>
        <taxon>Bacteria</taxon>
        <taxon>Pseudomonadati</taxon>
        <taxon>Pseudomonadota</taxon>
        <taxon>Gammaproteobacteria</taxon>
        <taxon>Enterobacterales</taxon>
        <taxon>Enterobacteriaceae</taxon>
        <taxon>Klebsiella/Raoultella group</taxon>
        <taxon>Klebsiella</taxon>
        <taxon>Klebsiella pneumoniae complex</taxon>
    </lineage>
</organism>
<name>B5RKF5_KLEV3</name>
<dbReference type="Proteomes" id="UP000001734">
    <property type="component" value="Plasmid pKP187"/>
</dbReference>
<dbReference type="AlphaFoldDB" id="B5RKF5"/>
<dbReference type="BioCyc" id="KPNE507522:GI0B-5765-MONOMER"/>
<dbReference type="HOGENOM" id="CLU_3328972_0_0_6"/>
<evidence type="ECO:0000313" key="2">
    <source>
        <dbReference type="Proteomes" id="UP000001734"/>
    </source>
</evidence>
<geneLocation type="plasmid" evidence="1 2">
    <name>pKP187</name>
</geneLocation>
<dbReference type="KEGG" id="kpe:KPK_A0242"/>
<proteinExistence type="predicted"/>
<protein>
    <submittedName>
        <fullName evidence="1">Uncharacterized protein</fullName>
    </submittedName>
</protein>
<accession>B5RKF5</accession>
<keyword evidence="1" id="KW-0614">Plasmid</keyword>
<reference evidence="1 2" key="1">
    <citation type="journal article" date="2008" name="PLoS Genet.">
        <title>Complete genome sequence of the N2-fixing broad host range endophyte Klebsiella pneumoniae 342 and virulence predictions verified in mice.</title>
        <authorList>
            <person name="Fouts D.E."/>
            <person name="Tyler H.L."/>
            <person name="DeBoy R.T."/>
            <person name="Daugherty S."/>
            <person name="Ren Q."/>
            <person name="Badger J.H."/>
            <person name="Durkin A.S."/>
            <person name="Huot H."/>
            <person name="Shrivastava S."/>
            <person name="Kothari S."/>
            <person name="Dodson R.J."/>
            <person name="Mohamoud Y."/>
            <person name="Khouri H."/>
            <person name="Roesch L.F."/>
            <person name="Krogfelt K.A."/>
            <person name="Struve C."/>
            <person name="Triplett E.W."/>
            <person name="Methe B.A."/>
        </authorList>
    </citation>
    <scope>NUCLEOTIDE SEQUENCE [LARGE SCALE GENOMIC DNA]</scope>
    <source>
        <strain evidence="1 2">342</strain>
        <plasmid evidence="2">Plasmid pKP187</plasmid>
    </source>
</reference>
<dbReference type="EMBL" id="CP000965">
    <property type="protein sequence ID" value="ACI12156.1"/>
    <property type="molecule type" value="Genomic_DNA"/>
</dbReference>